<keyword evidence="6" id="KW-0472">Membrane</keyword>
<dbReference type="GO" id="GO:0005886">
    <property type="term" value="C:plasma membrane"/>
    <property type="evidence" value="ECO:0007669"/>
    <property type="project" value="UniProtKB-SubCell"/>
</dbReference>
<comment type="subcellular location">
    <subcellularLocation>
        <location evidence="1">Membrane</location>
    </subcellularLocation>
</comment>
<accession>A0A8C9Y2T6</accession>
<evidence type="ECO:0000256" key="5">
    <source>
        <dbReference type="ARBA" id="ARBA00022989"/>
    </source>
</evidence>
<protein>
    <recommendedName>
        <fullName evidence="9">Cadherin domain-containing protein</fullName>
    </recommendedName>
</protein>
<keyword evidence="3" id="KW-0677">Repeat</keyword>
<dbReference type="GO" id="GO:0005509">
    <property type="term" value="F:calcium ion binding"/>
    <property type="evidence" value="ECO:0007669"/>
    <property type="project" value="UniProtKB-UniRule"/>
</dbReference>
<dbReference type="PRINTS" id="PR00205">
    <property type="entry name" value="CADHERIN"/>
</dbReference>
<dbReference type="SUPFAM" id="SSF49313">
    <property type="entry name" value="Cadherin-like"/>
    <property type="match status" value="3"/>
</dbReference>
<reference evidence="10" key="2">
    <citation type="submission" date="2025-09" db="UniProtKB">
        <authorList>
            <consortium name="Ensembl"/>
        </authorList>
    </citation>
    <scope>IDENTIFICATION</scope>
</reference>
<feature type="domain" description="Cadherin" evidence="9">
    <location>
        <begin position="27"/>
        <end position="129"/>
    </location>
</feature>
<dbReference type="CDD" id="cd11304">
    <property type="entry name" value="Cadherin_repeat"/>
    <property type="match status" value="3"/>
</dbReference>
<feature type="signal peptide" evidence="8">
    <location>
        <begin position="1"/>
        <end position="16"/>
    </location>
</feature>
<dbReference type="InterPro" id="IPR002126">
    <property type="entry name" value="Cadherin-like_dom"/>
</dbReference>
<dbReference type="GO" id="GO:0007156">
    <property type="term" value="P:homophilic cell adhesion via plasma membrane adhesion molecules"/>
    <property type="evidence" value="ECO:0007669"/>
    <property type="project" value="InterPro"/>
</dbReference>
<dbReference type="GeneTree" id="ENSGT00940000163878"/>
<dbReference type="Proteomes" id="UP000694568">
    <property type="component" value="Unplaced"/>
</dbReference>
<evidence type="ECO:0000256" key="3">
    <source>
        <dbReference type="ARBA" id="ARBA00022737"/>
    </source>
</evidence>
<dbReference type="FunFam" id="2.60.40.60:FF:000020">
    <property type="entry name" value="Dachsous cadherin-related 1b"/>
    <property type="match status" value="3"/>
</dbReference>
<keyword evidence="8" id="KW-0732">Signal</keyword>
<dbReference type="PANTHER" id="PTHR24026">
    <property type="entry name" value="FAT ATYPICAL CADHERIN-RELATED"/>
    <property type="match status" value="1"/>
</dbReference>
<organism evidence="10 11">
    <name type="scientific">Sander lucioperca</name>
    <name type="common">Pike-perch</name>
    <name type="synonym">Perca lucioperca</name>
    <dbReference type="NCBI Taxonomy" id="283035"/>
    <lineage>
        <taxon>Eukaryota</taxon>
        <taxon>Metazoa</taxon>
        <taxon>Chordata</taxon>
        <taxon>Craniata</taxon>
        <taxon>Vertebrata</taxon>
        <taxon>Euteleostomi</taxon>
        <taxon>Actinopterygii</taxon>
        <taxon>Neopterygii</taxon>
        <taxon>Teleostei</taxon>
        <taxon>Neoteleostei</taxon>
        <taxon>Acanthomorphata</taxon>
        <taxon>Eupercaria</taxon>
        <taxon>Perciformes</taxon>
        <taxon>Percoidei</taxon>
        <taxon>Percidae</taxon>
        <taxon>Luciopercinae</taxon>
        <taxon>Sander</taxon>
    </lineage>
</organism>
<evidence type="ECO:0000256" key="7">
    <source>
        <dbReference type="PROSITE-ProRule" id="PRU00043"/>
    </source>
</evidence>
<evidence type="ECO:0000256" key="2">
    <source>
        <dbReference type="ARBA" id="ARBA00022692"/>
    </source>
</evidence>
<dbReference type="PROSITE" id="PS00232">
    <property type="entry name" value="CADHERIN_1"/>
    <property type="match status" value="2"/>
</dbReference>
<dbReference type="InterPro" id="IPR020894">
    <property type="entry name" value="Cadherin_CS"/>
</dbReference>
<dbReference type="PANTHER" id="PTHR24026:SF126">
    <property type="entry name" value="PROTOCADHERIN FAT 4"/>
    <property type="match status" value="1"/>
</dbReference>
<name>A0A8C9Y2T6_SANLU</name>
<sequence>MLLLIFMCSGVVEVQVTDVNDNSPVFTSDSVTTSVPEDAEVGSNVTVVPATDKDSSFNKEIRYSLRGGEGKFSVDPVSGRVSVTGALDRETKAEYSLLMVAEDQGRPARSATASLLVRVSDINDNAPKFSNAEYQGEVLETVAVGTSLLTLSAVDPDEGANGSVTYSILSQSPSSDSPVFELDSSSGTLVTGALDRETKAEYSLLMVAEDQGRPARSATASLLVRVSDINDNAPKFSNAEYQGEVLETASVGASLLTLSAVDPDEGANGSVTYSILSQSPSSDSPVFELDSSSGTLQLAQPLDYSEVKVYSLVVQASDGGTPSLVGNGSVVVKVKDENNNPPEFSKESYDVAVSENLASGASILTLEVNDRDEVSKTAGKMFGFLTLICVPPACLWSPSG</sequence>
<keyword evidence="4 7" id="KW-0106">Calcium</keyword>
<dbReference type="PROSITE" id="PS50268">
    <property type="entry name" value="CADHERIN_2"/>
    <property type="match status" value="3"/>
</dbReference>
<proteinExistence type="predicted"/>
<dbReference type="Pfam" id="PF00028">
    <property type="entry name" value="Cadherin"/>
    <property type="match status" value="3"/>
</dbReference>
<evidence type="ECO:0000256" key="6">
    <source>
        <dbReference type="ARBA" id="ARBA00023136"/>
    </source>
</evidence>
<reference evidence="10" key="1">
    <citation type="submission" date="2025-08" db="UniProtKB">
        <authorList>
            <consortium name="Ensembl"/>
        </authorList>
    </citation>
    <scope>IDENTIFICATION</scope>
</reference>
<feature type="chain" id="PRO_5034548661" description="Cadherin domain-containing protein" evidence="8">
    <location>
        <begin position="17"/>
        <end position="400"/>
    </location>
</feature>
<dbReference type="Ensembl" id="ENSSLUT00000020311.1">
    <property type="protein sequence ID" value="ENSSLUP00000019686.1"/>
    <property type="gene ID" value="ENSSLUG00000009084.1"/>
</dbReference>
<evidence type="ECO:0000313" key="10">
    <source>
        <dbReference type="Ensembl" id="ENSSLUP00000019686.1"/>
    </source>
</evidence>
<dbReference type="SMART" id="SM00112">
    <property type="entry name" value="CA"/>
    <property type="match status" value="3"/>
</dbReference>
<keyword evidence="5" id="KW-1133">Transmembrane helix</keyword>
<evidence type="ECO:0000313" key="11">
    <source>
        <dbReference type="Proteomes" id="UP000694568"/>
    </source>
</evidence>
<evidence type="ECO:0000256" key="4">
    <source>
        <dbReference type="ARBA" id="ARBA00022837"/>
    </source>
</evidence>
<keyword evidence="11" id="KW-1185">Reference proteome</keyword>
<dbReference type="Gene3D" id="2.60.40.60">
    <property type="entry name" value="Cadherins"/>
    <property type="match status" value="4"/>
</dbReference>
<feature type="domain" description="Cadherin" evidence="9">
    <location>
        <begin position="237"/>
        <end position="344"/>
    </location>
</feature>
<evidence type="ECO:0000259" key="9">
    <source>
        <dbReference type="PROSITE" id="PS50268"/>
    </source>
</evidence>
<evidence type="ECO:0000256" key="1">
    <source>
        <dbReference type="ARBA" id="ARBA00004370"/>
    </source>
</evidence>
<keyword evidence="2" id="KW-0812">Transmembrane</keyword>
<evidence type="ECO:0000256" key="8">
    <source>
        <dbReference type="SAM" id="SignalP"/>
    </source>
</evidence>
<feature type="domain" description="Cadherin" evidence="9">
    <location>
        <begin position="130"/>
        <end position="236"/>
    </location>
</feature>
<dbReference type="AlphaFoldDB" id="A0A8C9Y2T6"/>
<dbReference type="InterPro" id="IPR015919">
    <property type="entry name" value="Cadherin-like_sf"/>
</dbReference>
<dbReference type="GO" id="GO:0009653">
    <property type="term" value="P:anatomical structure morphogenesis"/>
    <property type="evidence" value="ECO:0007669"/>
    <property type="project" value="UniProtKB-ARBA"/>
</dbReference>